<sequence length="160" mass="18509">MTSLETWTITEKLRIGLMDWMGSYEEIKRRTQDRESSLFTVTVAARGSRHRTTGQSLTCAASPARHVEEGLDFWAIKKLLRVIVVYGDHALAERTCQKWFARFKSGNFGLEDEDPERHQNLRARFDEDPTQTQKELAKTLGVTQQAIFHRLKEIGMIRKV</sequence>
<feature type="domain" description="Mos1 transposase HTH" evidence="1">
    <location>
        <begin position="85"/>
        <end position="107"/>
    </location>
</feature>
<reference evidence="2 3" key="1">
    <citation type="submission" date="2022-01" db="EMBL/GenBank/DDBJ databases">
        <title>A chromosomal length assembly of Cordylochernes scorpioides.</title>
        <authorList>
            <person name="Zeh D."/>
            <person name="Zeh J."/>
        </authorList>
    </citation>
    <scope>NUCLEOTIDE SEQUENCE [LARGE SCALE GENOMIC DNA]</scope>
    <source>
        <strain evidence="2">IN4F17</strain>
        <tissue evidence="2">Whole Body</tissue>
    </source>
</reference>
<dbReference type="PANTHER" id="PTHR46060">
    <property type="entry name" value="MARINER MOS1 TRANSPOSASE-LIKE PROTEIN"/>
    <property type="match status" value="1"/>
</dbReference>
<evidence type="ECO:0000313" key="3">
    <source>
        <dbReference type="Proteomes" id="UP001235939"/>
    </source>
</evidence>
<dbReference type="InterPro" id="IPR041426">
    <property type="entry name" value="Mos1_HTH"/>
</dbReference>
<organism evidence="2 3">
    <name type="scientific">Cordylochernes scorpioides</name>
    <dbReference type="NCBI Taxonomy" id="51811"/>
    <lineage>
        <taxon>Eukaryota</taxon>
        <taxon>Metazoa</taxon>
        <taxon>Ecdysozoa</taxon>
        <taxon>Arthropoda</taxon>
        <taxon>Chelicerata</taxon>
        <taxon>Arachnida</taxon>
        <taxon>Pseudoscorpiones</taxon>
        <taxon>Cheliferoidea</taxon>
        <taxon>Chernetidae</taxon>
        <taxon>Cordylochernes</taxon>
    </lineage>
</organism>
<dbReference type="InterPro" id="IPR052709">
    <property type="entry name" value="Transposase-MT_Hybrid"/>
</dbReference>
<dbReference type="PANTHER" id="PTHR46060:SF2">
    <property type="entry name" value="HISTONE-LYSINE N-METHYLTRANSFERASE SETMAR"/>
    <property type="match status" value="1"/>
</dbReference>
<dbReference type="EMBL" id="CP092878">
    <property type="protein sequence ID" value="UYV78726.1"/>
    <property type="molecule type" value="Genomic_DNA"/>
</dbReference>
<accession>A0ABY6LC23</accession>
<dbReference type="Gene3D" id="1.10.10.10">
    <property type="entry name" value="Winged helix-like DNA-binding domain superfamily/Winged helix DNA-binding domain"/>
    <property type="match status" value="1"/>
</dbReference>
<dbReference type="InterPro" id="IPR036388">
    <property type="entry name" value="WH-like_DNA-bd_sf"/>
</dbReference>
<evidence type="ECO:0000259" key="1">
    <source>
        <dbReference type="Pfam" id="PF17906"/>
    </source>
</evidence>
<gene>
    <name evidence="2" type="ORF">LAZ67_16002570</name>
</gene>
<protein>
    <submittedName>
        <fullName evidence="2">SETMAR</fullName>
    </submittedName>
</protein>
<keyword evidence="3" id="KW-1185">Reference proteome</keyword>
<dbReference type="Gene3D" id="1.10.10.1450">
    <property type="match status" value="1"/>
</dbReference>
<name>A0ABY6LC23_9ARAC</name>
<dbReference type="Proteomes" id="UP001235939">
    <property type="component" value="Chromosome 16"/>
</dbReference>
<evidence type="ECO:0000313" key="2">
    <source>
        <dbReference type="EMBL" id="UYV78726.1"/>
    </source>
</evidence>
<proteinExistence type="predicted"/>
<dbReference type="Pfam" id="PF17906">
    <property type="entry name" value="HTH_48"/>
    <property type="match status" value="1"/>
</dbReference>